<gene>
    <name evidence="3" type="ORF">FZO89_11540</name>
</gene>
<dbReference type="EMBL" id="VTFT01000001">
    <property type="protein sequence ID" value="TYT26840.1"/>
    <property type="molecule type" value="Genomic_DNA"/>
</dbReference>
<dbReference type="Gene3D" id="3.40.50.620">
    <property type="entry name" value="HUPs"/>
    <property type="match status" value="1"/>
</dbReference>
<dbReference type="AlphaFoldDB" id="A0A5D4XVG7"/>
<feature type="domain" description="UspA" evidence="2">
    <location>
        <begin position="1"/>
        <end position="149"/>
    </location>
</feature>
<dbReference type="PANTHER" id="PTHR46268">
    <property type="entry name" value="STRESS RESPONSE PROTEIN NHAX"/>
    <property type="match status" value="1"/>
</dbReference>
<dbReference type="RefSeq" id="WP_149103393.1">
    <property type="nucleotide sequence ID" value="NZ_VTFT01000001.1"/>
</dbReference>
<protein>
    <submittedName>
        <fullName evidence="3">Universal stress protein</fullName>
    </submittedName>
</protein>
<organism evidence="3 4">
    <name type="scientific">Luteimonas viscosa</name>
    <dbReference type="NCBI Taxonomy" id="1132694"/>
    <lineage>
        <taxon>Bacteria</taxon>
        <taxon>Pseudomonadati</taxon>
        <taxon>Pseudomonadota</taxon>
        <taxon>Gammaproteobacteria</taxon>
        <taxon>Lysobacterales</taxon>
        <taxon>Lysobacteraceae</taxon>
        <taxon>Luteimonas</taxon>
    </lineage>
</organism>
<evidence type="ECO:0000259" key="2">
    <source>
        <dbReference type="Pfam" id="PF00582"/>
    </source>
</evidence>
<dbReference type="PRINTS" id="PR01438">
    <property type="entry name" value="UNVRSLSTRESS"/>
</dbReference>
<sequence>MYTHLLIATDGSELAAKGVEAGLTLAAALGARATLVTVSERWQDPLPGDPSGLALSFELREEQRKAQAAGAERIIAEVRAQAERAGVALEGVYVPERMPDEAILETAQQRGADLIVMASHGHRGLRKLLLGSQTQAVVSRSAVPVLVVR</sequence>
<dbReference type="Proteomes" id="UP000324973">
    <property type="component" value="Unassembled WGS sequence"/>
</dbReference>
<dbReference type="InterPro" id="IPR006016">
    <property type="entry name" value="UspA"/>
</dbReference>
<reference evidence="3 4" key="1">
    <citation type="submission" date="2019-08" db="EMBL/GenBank/DDBJ databases">
        <title>Luteimonas viscosus sp. nov., isolated from soil of a sunflower field.</title>
        <authorList>
            <person name="Jianli Z."/>
            <person name="Ying Z."/>
        </authorList>
    </citation>
    <scope>NUCLEOTIDE SEQUENCE [LARGE SCALE GENOMIC DNA]</scope>
    <source>
        <strain evidence="3 4">XBU10</strain>
    </source>
</reference>
<evidence type="ECO:0000256" key="1">
    <source>
        <dbReference type="ARBA" id="ARBA00008791"/>
    </source>
</evidence>
<dbReference type="OrthoDB" id="9792500at2"/>
<dbReference type="CDD" id="cd00293">
    <property type="entry name" value="USP-like"/>
    <property type="match status" value="1"/>
</dbReference>
<evidence type="ECO:0000313" key="3">
    <source>
        <dbReference type="EMBL" id="TYT26840.1"/>
    </source>
</evidence>
<dbReference type="InterPro" id="IPR014729">
    <property type="entry name" value="Rossmann-like_a/b/a_fold"/>
</dbReference>
<proteinExistence type="inferred from homology"/>
<dbReference type="PANTHER" id="PTHR46268:SF15">
    <property type="entry name" value="UNIVERSAL STRESS PROTEIN HP_0031"/>
    <property type="match status" value="1"/>
</dbReference>
<comment type="similarity">
    <text evidence="1">Belongs to the universal stress protein A family.</text>
</comment>
<dbReference type="Pfam" id="PF00582">
    <property type="entry name" value="Usp"/>
    <property type="match status" value="1"/>
</dbReference>
<name>A0A5D4XVG7_9GAMM</name>
<comment type="caution">
    <text evidence="3">The sequence shown here is derived from an EMBL/GenBank/DDBJ whole genome shotgun (WGS) entry which is preliminary data.</text>
</comment>
<dbReference type="SUPFAM" id="SSF52402">
    <property type="entry name" value="Adenine nucleotide alpha hydrolases-like"/>
    <property type="match status" value="1"/>
</dbReference>
<keyword evidence="4" id="KW-1185">Reference proteome</keyword>
<accession>A0A5D4XVG7</accession>
<dbReference type="InterPro" id="IPR006015">
    <property type="entry name" value="Universal_stress_UspA"/>
</dbReference>
<evidence type="ECO:0000313" key="4">
    <source>
        <dbReference type="Proteomes" id="UP000324973"/>
    </source>
</evidence>